<dbReference type="InterPro" id="IPR036291">
    <property type="entry name" value="NAD(P)-bd_dom_sf"/>
</dbReference>
<organism evidence="2 3">
    <name type="scientific">Dactylosporangium maewongense</name>
    <dbReference type="NCBI Taxonomy" id="634393"/>
    <lineage>
        <taxon>Bacteria</taxon>
        <taxon>Bacillati</taxon>
        <taxon>Actinomycetota</taxon>
        <taxon>Actinomycetes</taxon>
        <taxon>Micromonosporales</taxon>
        <taxon>Micromonosporaceae</taxon>
        <taxon>Dactylosporangium</taxon>
    </lineage>
</organism>
<dbReference type="Gene3D" id="3.40.50.720">
    <property type="entry name" value="NAD(P)-binding Rossmann-like Domain"/>
    <property type="match status" value="1"/>
</dbReference>
<dbReference type="PANTHER" id="PTHR43482">
    <property type="entry name" value="PROTEIN AST1-RELATED"/>
    <property type="match status" value="1"/>
</dbReference>
<dbReference type="Gene3D" id="3.90.180.10">
    <property type="entry name" value="Medium-chain alcohol dehydrogenases, catalytic domain"/>
    <property type="match status" value="1"/>
</dbReference>
<dbReference type="Proteomes" id="UP001501470">
    <property type="component" value="Unassembled WGS sequence"/>
</dbReference>
<accession>A0ABN2DBV2</accession>
<dbReference type="InterPro" id="IPR011032">
    <property type="entry name" value="GroES-like_sf"/>
</dbReference>
<dbReference type="SUPFAM" id="SSF51735">
    <property type="entry name" value="NAD(P)-binding Rossmann-fold domains"/>
    <property type="match status" value="1"/>
</dbReference>
<dbReference type="InterPro" id="IPR020843">
    <property type="entry name" value="ER"/>
</dbReference>
<protein>
    <submittedName>
        <fullName evidence="2">NADP-dependent oxidoreductase</fullName>
    </submittedName>
</protein>
<dbReference type="RefSeq" id="WP_344514815.1">
    <property type="nucleotide sequence ID" value="NZ_BAAAQD010000049.1"/>
</dbReference>
<keyword evidence="3" id="KW-1185">Reference proteome</keyword>
<dbReference type="InterPro" id="IPR013154">
    <property type="entry name" value="ADH-like_N"/>
</dbReference>
<evidence type="ECO:0000313" key="2">
    <source>
        <dbReference type="EMBL" id="GAA1573079.1"/>
    </source>
</evidence>
<dbReference type="SUPFAM" id="SSF50129">
    <property type="entry name" value="GroES-like"/>
    <property type="match status" value="1"/>
</dbReference>
<reference evidence="2 3" key="1">
    <citation type="journal article" date="2019" name="Int. J. Syst. Evol. Microbiol.">
        <title>The Global Catalogue of Microorganisms (GCM) 10K type strain sequencing project: providing services to taxonomists for standard genome sequencing and annotation.</title>
        <authorList>
            <consortium name="The Broad Institute Genomics Platform"/>
            <consortium name="The Broad Institute Genome Sequencing Center for Infectious Disease"/>
            <person name="Wu L."/>
            <person name="Ma J."/>
        </authorList>
    </citation>
    <scope>NUCLEOTIDE SEQUENCE [LARGE SCALE GENOMIC DNA]</scope>
    <source>
        <strain evidence="2 3">JCM 15933</strain>
    </source>
</reference>
<dbReference type="EMBL" id="BAAAQD010000049">
    <property type="protein sequence ID" value="GAA1573079.1"/>
    <property type="molecule type" value="Genomic_DNA"/>
</dbReference>
<sequence>MRAVSYAEFGGPEVLHVAEVPVPEPGPGQVRVRVAASVLHPVDLMIRSGRFPAPLPTGLPYTPGWDVAGTVDALGPSVSQPAVDALGPSVSRLAVGAEVIGFSPWLRTTAGAHAEYVVLDAAWLAPAPAGVPATEAATLPTNGLAAAQALDLLALPAGSTVLVTGAAGQVGGFVLALARATGLHATGLAGAGDREFVESLGATFVPRSEDPAGPFDAVVDLAVVGSSLLDLVRDGGGYVAASPPLRPEPVRGIRTFALEVQPDGTRLGELAALVAAGDIPLRVAGVYRFADAAAAHDRLAQGGVRGGVVIVP</sequence>
<dbReference type="SMART" id="SM00829">
    <property type="entry name" value="PKS_ER"/>
    <property type="match status" value="1"/>
</dbReference>
<gene>
    <name evidence="2" type="ORF">GCM10009827_113820</name>
</gene>
<comment type="caution">
    <text evidence="2">The sequence shown here is derived from an EMBL/GenBank/DDBJ whole genome shotgun (WGS) entry which is preliminary data.</text>
</comment>
<evidence type="ECO:0000313" key="3">
    <source>
        <dbReference type="Proteomes" id="UP001501470"/>
    </source>
</evidence>
<evidence type="ECO:0000259" key="1">
    <source>
        <dbReference type="SMART" id="SM00829"/>
    </source>
</evidence>
<feature type="domain" description="Enoyl reductase (ER)" evidence="1">
    <location>
        <begin position="10"/>
        <end position="310"/>
    </location>
</feature>
<dbReference type="Pfam" id="PF13602">
    <property type="entry name" value="ADH_zinc_N_2"/>
    <property type="match status" value="1"/>
</dbReference>
<name>A0ABN2DBV2_9ACTN</name>
<dbReference type="PANTHER" id="PTHR43482:SF1">
    <property type="entry name" value="PROTEIN AST1-RELATED"/>
    <property type="match status" value="1"/>
</dbReference>
<dbReference type="InterPro" id="IPR052585">
    <property type="entry name" value="Lipid_raft_assoc_Zn_ADH"/>
</dbReference>
<dbReference type="Pfam" id="PF08240">
    <property type="entry name" value="ADH_N"/>
    <property type="match status" value="1"/>
</dbReference>
<proteinExistence type="predicted"/>
<dbReference type="CDD" id="cd05289">
    <property type="entry name" value="MDR_like_2"/>
    <property type="match status" value="1"/>
</dbReference>